<dbReference type="GO" id="GO:0005783">
    <property type="term" value="C:endoplasmic reticulum"/>
    <property type="evidence" value="ECO:0000318"/>
    <property type="project" value="GO_Central"/>
</dbReference>
<feature type="transmembrane region" description="Helical" evidence="6">
    <location>
        <begin position="257"/>
        <end position="283"/>
    </location>
</feature>
<keyword evidence="3 6" id="KW-1133">Transmembrane helix</keyword>
<evidence type="ECO:0000256" key="6">
    <source>
        <dbReference type="SAM" id="Phobius"/>
    </source>
</evidence>
<accession>A0DN55</accession>
<feature type="transmembrane region" description="Helical" evidence="6">
    <location>
        <begin position="125"/>
        <end position="143"/>
    </location>
</feature>
<evidence type="ECO:0000313" key="9">
    <source>
        <dbReference type="Proteomes" id="UP000000600"/>
    </source>
</evidence>
<keyword evidence="9" id="KW-1185">Reference proteome</keyword>
<proteinExistence type="predicted"/>
<feature type="transmembrane region" description="Helical" evidence="6">
    <location>
        <begin position="228"/>
        <end position="245"/>
    </location>
</feature>
<dbReference type="GO" id="GO:0046513">
    <property type="term" value="P:ceramide biosynthetic process"/>
    <property type="evidence" value="ECO:0000318"/>
    <property type="project" value="GO_Central"/>
</dbReference>
<dbReference type="PIRSF" id="PIRSF005225">
    <property type="entry name" value="LAG1_LAC1"/>
    <property type="match status" value="1"/>
</dbReference>
<dbReference type="Proteomes" id="UP000000600">
    <property type="component" value="Unassembled WGS sequence"/>
</dbReference>
<dbReference type="GO" id="GO:0016020">
    <property type="term" value="C:membrane"/>
    <property type="evidence" value="ECO:0007669"/>
    <property type="project" value="UniProtKB-SubCell"/>
</dbReference>
<dbReference type="PANTHER" id="PTHR12560">
    <property type="entry name" value="LONGEVITY ASSURANCE FACTOR 1 LAG1"/>
    <property type="match status" value="1"/>
</dbReference>
<keyword evidence="2 5" id="KW-0812">Transmembrane</keyword>
<feature type="domain" description="TLC" evidence="7">
    <location>
        <begin position="117"/>
        <end position="333"/>
    </location>
</feature>
<dbReference type="GeneID" id="5037654"/>
<dbReference type="SMART" id="SM00724">
    <property type="entry name" value="TLC"/>
    <property type="match status" value="1"/>
</dbReference>
<dbReference type="InterPro" id="IPR006634">
    <property type="entry name" value="TLC-dom"/>
</dbReference>
<organism evidence="8 9">
    <name type="scientific">Paramecium tetraurelia</name>
    <dbReference type="NCBI Taxonomy" id="5888"/>
    <lineage>
        <taxon>Eukaryota</taxon>
        <taxon>Sar</taxon>
        <taxon>Alveolata</taxon>
        <taxon>Ciliophora</taxon>
        <taxon>Intramacronucleata</taxon>
        <taxon>Oligohymenophorea</taxon>
        <taxon>Peniculida</taxon>
        <taxon>Parameciidae</taxon>
        <taxon>Paramecium</taxon>
    </lineage>
</organism>
<dbReference type="eggNOG" id="KOG1607">
    <property type="taxonomic scope" value="Eukaryota"/>
</dbReference>
<dbReference type="PANTHER" id="PTHR12560:SF0">
    <property type="entry name" value="LD18904P"/>
    <property type="match status" value="1"/>
</dbReference>
<feature type="transmembrane region" description="Helical" evidence="6">
    <location>
        <begin position="41"/>
        <end position="61"/>
    </location>
</feature>
<dbReference type="EMBL" id="CT868507">
    <property type="protein sequence ID" value="CAK84472.1"/>
    <property type="molecule type" value="Genomic_DNA"/>
</dbReference>
<dbReference type="AlphaFoldDB" id="A0DN55"/>
<dbReference type="OrthoDB" id="284586at2759"/>
<gene>
    <name evidence="8" type="ORF">GSPATT00018677001</name>
</gene>
<dbReference type="Pfam" id="PF03798">
    <property type="entry name" value="TRAM_LAG1_CLN8"/>
    <property type="match status" value="1"/>
</dbReference>
<keyword evidence="4 5" id="KW-0472">Membrane</keyword>
<dbReference type="GO" id="GO:0050291">
    <property type="term" value="F:sphingosine N-acyltransferase activity"/>
    <property type="evidence" value="ECO:0000318"/>
    <property type="project" value="GO_Central"/>
</dbReference>
<evidence type="ECO:0000256" key="1">
    <source>
        <dbReference type="ARBA" id="ARBA00004141"/>
    </source>
</evidence>
<feature type="transmembrane region" description="Helical" evidence="6">
    <location>
        <begin position="206"/>
        <end position="222"/>
    </location>
</feature>
<evidence type="ECO:0000259" key="7">
    <source>
        <dbReference type="PROSITE" id="PS50922"/>
    </source>
</evidence>
<evidence type="ECO:0000256" key="4">
    <source>
        <dbReference type="ARBA" id="ARBA00023136"/>
    </source>
</evidence>
<dbReference type="OMA" id="THAAEFK"/>
<dbReference type="STRING" id="5888.A0DN55"/>
<evidence type="ECO:0000256" key="3">
    <source>
        <dbReference type="ARBA" id="ARBA00022989"/>
    </source>
</evidence>
<comment type="subcellular location">
    <subcellularLocation>
        <location evidence="1">Membrane</location>
        <topology evidence="1">Multi-pass membrane protein</topology>
    </subcellularLocation>
</comment>
<dbReference type="KEGG" id="ptm:GSPATT00018677001"/>
<sequence>MISNNFQSKKTAASSKMDQQNISLWGKFGSNFLTMKPFSNILSLLFYLSFPCIAWMSFNISNSQKEKNLRRFDWTDLKWLIVGLILIHITKEINGYLVFDYVANSLDKKYVGLDRQLRVQKIVKWIYDTFYYSVATIFAYIVFKDEKWFPTQLGGTQFTETMYDFPNMPDNPWVPFYYMIQTASHIHALLLLMFHGTKIELKYWEYLLHHFLAVSLLYFSTIYNCESIGVVVLVLHDISDIFLAYGRTYADIGKNKILVYVSFSAIQISWLYTRVYVFPIKIYDIIVNHPGFSLYWENTKHALYNQVGLMIVLFGMHIYWTIFMIKVGIGIFSAGKYKNVYDNRENKLDNKKEN</sequence>
<dbReference type="InterPro" id="IPR016439">
    <property type="entry name" value="Lag1/Lac1-like"/>
</dbReference>
<dbReference type="HOGENOM" id="CLU_795588_0_0_1"/>
<dbReference type="PROSITE" id="PS50922">
    <property type="entry name" value="TLC"/>
    <property type="match status" value="1"/>
</dbReference>
<evidence type="ECO:0000313" key="8">
    <source>
        <dbReference type="EMBL" id="CAK84472.1"/>
    </source>
</evidence>
<evidence type="ECO:0000256" key="5">
    <source>
        <dbReference type="PROSITE-ProRule" id="PRU00205"/>
    </source>
</evidence>
<feature type="transmembrane region" description="Helical" evidence="6">
    <location>
        <begin position="303"/>
        <end position="329"/>
    </location>
</feature>
<feature type="transmembrane region" description="Helical" evidence="6">
    <location>
        <begin position="176"/>
        <end position="194"/>
    </location>
</feature>
<protein>
    <recommendedName>
        <fullName evidence="7">TLC domain-containing protein</fullName>
    </recommendedName>
</protein>
<dbReference type="RefSeq" id="XP_001451869.1">
    <property type="nucleotide sequence ID" value="XM_001451832.2"/>
</dbReference>
<evidence type="ECO:0000256" key="2">
    <source>
        <dbReference type="ARBA" id="ARBA00022692"/>
    </source>
</evidence>
<name>A0DN55_PARTE</name>
<dbReference type="InParanoid" id="A0DN55"/>
<reference evidence="8 9" key="1">
    <citation type="journal article" date="2006" name="Nature">
        <title>Global trends of whole-genome duplications revealed by the ciliate Paramecium tetraurelia.</title>
        <authorList>
            <consortium name="Genoscope"/>
            <person name="Aury J.-M."/>
            <person name="Jaillon O."/>
            <person name="Duret L."/>
            <person name="Noel B."/>
            <person name="Jubin C."/>
            <person name="Porcel B.M."/>
            <person name="Segurens B."/>
            <person name="Daubin V."/>
            <person name="Anthouard V."/>
            <person name="Aiach N."/>
            <person name="Arnaiz O."/>
            <person name="Billaut A."/>
            <person name="Beisson J."/>
            <person name="Blanc I."/>
            <person name="Bouhouche K."/>
            <person name="Camara F."/>
            <person name="Duharcourt S."/>
            <person name="Guigo R."/>
            <person name="Gogendeau D."/>
            <person name="Katinka M."/>
            <person name="Keller A.-M."/>
            <person name="Kissmehl R."/>
            <person name="Klotz C."/>
            <person name="Koll F."/>
            <person name="Le Moue A."/>
            <person name="Lepere C."/>
            <person name="Malinsky S."/>
            <person name="Nowacki M."/>
            <person name="Nowak J.K."/>
            <person name="Plattner H."/>
            <person name="Poulain J."/>
            <person name="Ruiz F."/>
            <person name="Serrano V."/>
            <person name="Zagulski M."/>
            <person name="Dessen P."/>
            <person name="Betermier M."/>
            <person name="Weissenbach J."/>
            <person name="Scarpelli C."/>
            <person name="Schachter V."/>
            <person name="Sperling L."/>
            <person name="Meyer E."/>
            <person name="Cohen J."/>
            <person name="Wincker P."/>
        </authorList>
    </citation>
    <scope>NUCLEOTIDE SEQUENCE [LARGE SCALE GENOMIC DNA]</scope>
    <source>
        <strain evidence="8 9">Stock d4-2</strain>
    </source>
</reference>